<comment type="caution">
    <text evidence="16">The sequence shown here is derived from an EMBL/GenBank/DDBJ whole genome shotgun (WGS) entry which is preliminary data.</text>
</comment>
<keyword evidence="3" id="KW-0600">Photoreceptor protein</keyword>
<dbReference type="Gene3D" id="1.10.287.130">
    <property type="match status" value="1"/>
</dbReference>
<feature type="compositionally biased region" description="Gly residues" evidence="12">
    <location>
        <begin position="1372"/>
        <end position="1381"/>
    </location>
</feature>
<feature type="region of interest" description="Disordered" evidence="12">
    <location>
        <begin position="1512"/>
        <end position="1534"/>
    </location>
</feature>
<dbReference type="InterPro" id="IPR035965">
    <property type="entry name" value="PAS-like_dom_sf"/>
</dbReference>
<feature type="compositionally biased region" description="Polar residues" evidence="12">
    <location>
        <begin position="1307"/>
        <end position="1324"/>
    </location>
</feature>
<feature type="region of interest" description="Disordered" evidence="12">
    <location>
        <begin position="1350"/>
        <end position="1406"/>
    </location>
</feature>
<dbReference type="InterPro" id="IPR003594">
    <property type="entry name" value="HATPase_dom"/>
</dbReference>
<feature type="region of interest" description="Disordered" evidence="12">
    <location>
        <begin position="539"/>
        <end position="576"/>
    </location>
</feature>
<evidence type="ECO:0000256" key="6">
    <source>
        <dbReference type="ARBA" id="ARBA00022679"/>
    </source>
</evidence>
<evidence type="ECO:0000256" key="2">
    <source>
        <dbReference type="ARBA" id="ARBA00012438"/>
    </source>
</evidence>
<evidence type="ECO:0000259" key="14">
    <source>
        <dbReference type="PROSITE" id="PS50110"/>
    </source>
</evidence>
<feature type="compositionally biased region" description="Low complexity" evidence="12">
    <location>
        <begin position="1126"/>
        <end position="1163"/>
    </location>
</feature>
<keyword evidence="8" id="KW-0418">Kinase</keyword>
<feature type="compositionally biased region" description="Low complexity" evidence="12">
    <location>
        <begin position="703"/>
        <end position="730"/>
    </location>
</feature>
<accession>A0A9W6EYI9</accession>
<dbReference type="PROSITE" id="PS50109">
    <property type="entry name" value="HIS_KIN"/>
    <property type="match status" value="1"/>
</dbReference>
<keyword evidence="3" id="KW-0675">Receptor</keyword>
<feature type="compositionally biased region" description="Gly residues" evidence="12">
    <location>
        <begin position="120"/>
        <end position="131"/>
    </location>
</feature>
<dbReference type="PROSITE" id="PS50112">
    <property type="entry name" value="PAS"/>
    <property type="match status" value="1"/>
</dbReference>
<dbReference type="Gene3D" id="3.30.565.10">
    <property type="entry name" value="Histidine kinase-like ATPase, C-terminal domain"/>
    <property type="match status" value="1"/>
</dbReference>
<dbReference type="SMART" id="SM00091">
    <property type="entry name" value="PAS"/>
    <property type="match status" value="1"/>
</dbReference>
<feature type="region of interest" description="Disordered" evidence="12">
    <location>
        <begin position="194"/>
        <end position="214"/>
    </location>
</feature>
<dbReference type="SMART" id="SM00448">
    <property type="entry name" value="REC"/>
    <property type="match status" value="1"/>
</dbReference>
<comment type="catalytic activity">
    <reaction evidence="1">
        <text>ATP + protein L-histidine = ADP + protein N-phospho-L-histidine.</text>
        <dbReference type="EC" id="2.7.13.3"/>
    </reaction>
</comment>
<dbReference type="InterPro" id="IPR011006">
    <property type="entry name" value="CheY-like_superfamily"/>
</dbReference>
<dbReference type="SMART" id="SM00387">
    <property type="entry name" value="HATPase_c"/>
    <property type="match status" value="1"/>
</dbReference>
<dbReference type="InterPro" id="IPR003661">
    <property type="entry name" value="HisK_dim/P_dom"/>
</dbReference>
<dbReference type="InterPro" id="IPR005467">
    <property type="entry name" value="His_kinase_dom"/>
</dbReference>
<feature type="compositionally biased region" description="Polar residues" evidence="12">
    <location>
        <begin position="493"/>
        <end position="503"/>
    </location>
</feature>
<dbReference type="FunFam" id="1.10.287.130:FF:000002">
    <property type="entry name" value="Two-component osmosensing histidine kinase"/>
    <property type="match status" value="1"/>
</dbReference>
<dbReference type="InterPro" id="IPR000014">
    <property type="entry name" value="PAS"/>
</dbReference>
<evidence type="ECO:0000256" key="10">
    <source>
        <dbReference type="ARBA" id="ARBA00023012"/>
    </source>
</evidence>
<keyword evidence="9" id="KW-0067">ATP-binding</keyword>
<keyword evidence="17" id="KW-1185">Reference proteome</keyword>
<feature type="compositionally biased region" description="Low complexity" evidence="12">
    <location>
        <begin position="760"/>
        <end position="771"/>
    </location>
</feature>
<evidence type="ECO:0000259" key="15">
    <source>
        <dbReference type="PROSITE" id="PS50112"/>
    </source>
</evidence>
<feature type="region of interest" description="Disordered" evidence="12">
    <location>
        <begin position="1948"/>
        <end position="1975"/>
    </location>
</feature>
<feature type="region of interest" description="Disordered" evidence="12">
    <location>
        <begin position="98"/>
        <end position="131"/>
    </location>
</feature>
<dbReference type="GO" id="GO:0009927">
    <property type="term" value="F:histidine phosphotransfer kinase activity"/>
    <property type="evidence" value="ECO:0007669"/>
    <property type="project" value="TreeGrafter"/>
</dbReference>
<feature type="region of interest" description="Disordered" evidence="12">
    <location>
        <begin position="323"/>
        <end position="390"/>
    </location>
</feature>
<feature type="compositionally biased region" description="Low complexity" evidence="12">
    <location>
        <begin position="1350"/>
        <end position="1371"/>
    </location>
</feature>
<feature type="compositionally biased region" description="Polar residues" evidence="12">
    <location>
        <begin position="1"/>
        <end position="14"/>
    </location>
</feature>
<dbReference type="CDD" id="cd17546">
    <property type="entry name" value="REC_hyHK_CKI1_RcsC-like"/>
    <property type="match status" value="1"/>
</dbReference>
<protein>
    <recommendedName>
        <fullName evidence="2">histidine kinase</fullName>
        <ecNumber evidence="2">2.7.13.3</ecNumber>
    </recommendedName>
</protein>
<organism evidence="16 17">
    <name type="scientific">Pleodorina starrii</name>
    <dbReference type="NCBI Taxonomy" id="330485"/>
    <lineage>
        <taxon>Eukaryota</taxon>
        <taxon>Viridiplantae</taxon>
        <taxon>Chlorophyta</taxon>
        <taxon>core chlorophytes</taxon>
        <taxon>Chlorophyceae</taxon>
        <taxon>CS clade</taxon>
        <taxon>Chlamydomonadales</taxon>
        <taxon>Volvocaceae</taxon>
        <taxon>Pleodorina</taxon>
    </lineage>
</organism>
<dbReference type="SUPFAM" id="SSF52172">
    <property type="entry name" value="CheY-like"/>
    <property type="match status" value="1"/>
</dbReference>
<dbReference type="SUPFAM" id="SSF47384">
    <property type="entry name" value="Homodimeric domain of signal transducing histidine kinase"/>
    <property type="match status" value="1"/>
</dbReference>
<evidence type="ECO:0000256" key="11">
    <source>
        <dbReference type="PROSITE-ProRule" id="PRU00169"/>
    </source>
</evidence>
<feature type="region of interest" description="Disordered" evidence="12">
    <location>
        <begin position="915"/>
        <end position="934"/>
    </location>
</feature>
<evidence type="ECO:0000256" key="9">
    <source>
        <dbReference type="ARBA" id="ARBA00022840"/>
    </source>
</evidence>
<evidence type="ECO:0000256" key="4">
    <source>
        <dbReference type="ARBA" id="ARBA00022553"/>
    </source>
</evidence>
<keyword evidence="5" id="KW-0716">Sensory transduction</keyword>
<feature type="region of interest" description="Disordered" evidence="12">
    <location>
        <begin position="696"/>
        <end position="734"/>
    </location>
</feature>
<feature type="domain" description="Response regulatory" evidence="14">
    <location>
        <begin position="1827"/>
        <end position="1947"/>
    </location>
</feature>
<dbReference type="PANTHER" id="PTHR43047:SF71">
    <property type="entry name" value="HISTIDINE KINASE CONTAINING CHEY-HOMOLOGOUS RECEIVER DOMAIN-RELATED"/>
    <property type="match status" value="1"/>
</dbReference>
<evidence type="ECO:0000256" key="12">
    <source>
        <dbReference type="SAM" id="MobiDB-lite"/>
    </source>
</evidence>
<dbReference type="GO" id="GO:0000155">
    <property type="term" value="F:phosphorelay sensor kinase activity"/>
    <property type="evidence" value="ECO:0007669"/>
    <property type="project" value="InterPro"/>
</dbReference>
<dbReference type="PRINTS" id="PR00344">
    <property type="entry name" value="BCTRLSENSOR"/>
</dbReference>
<feature type="region of interest" description="Disordered" evidence="12">
    <location>
        <begin position="746"/>
        <end position="790"/>
    </location>
</feature>
<feature type="compositionally biased region" description="Low complexity" evidence="12">
    <location>
        <begin position="1174"/>
        <end position="1185"/>
    </location>
</feature>
<dbReference type="EMBL" id="BRXU01000002">
    <property type="protein sequence ID" value="GLC49126.1"/>
    <property type="molecule type" value="Genomic_DNA"/>
</dbReference>
<keyword evidence="6" id="KW-0808">Transferase</keyword>
<dbReference type="Gene3D" id="3.40.50.2300">
    <property type="match status" value="1"/>
</dbReference>
<dbReference type="InterPro" id="IPR004358">
    <property type="entry name" value="Sig_transdc_His_kin-like_C"/>
</dbReference>
<feature type="domain" description="Histidine kinase" evidence="13">
    <location>
        <begin position="983"/>
        <end position="1294"/>
    </location>
</feature>
<dbReference type="Pfam" id="PF02518">
    <property type="entry name" value="HATPase_c"/>
    <property type="match status" value="1"/>
</dbReference>
<dbReference type="SUPFAM" id="SSF55785">
    <property type="entry name" value="PYP-like sensor domain (PAS domain)"/>
    <property type="match status" value="2"/>
</dbReference>
<dbReference type="CDD" id="cd00082">
    <property type="entry name" value="HisKA"/>
    <property type="match status" value="1"/>
</dbReference>
<dbReference type="NCBIfam" id="TIGR00229">
    <property type="entry name" value="sensory_box"/>
    <property type="match status" value="1"/>
</dbReference>
<evidence type="ECO:0000256" key="5">
    <source>
        <dbReference type="ARBA" id="ARBA00022606"/>
    </source>
</evidence>
<feature type="compositionally biased region" description="Gly residues" evidence="12">
    <location>
        <begin position="439"/>
        <end position="461"/>
    </location>
</feature>
<feature type="region of interest" description="Disordered" evidence="12">
    <location>
        <begin position="409"/>
        <end position="520"/>
    </location>
</feature>
<dbReference type="EC" id="2.7.13.3" evidence="2"/>
<feature type="compositionally biased region" description="Basic and acidic residues" evidence="12">
    <location>
        <begin position="323"/>
        <end position="333"/>
    </location>
</feature>
<dbReference type="InterPro" id="IPR036890">
    <property type="entry name" value="HATPase_C_sf"/>
</dbReference>
<feature type="compositionally biased region" description="Low complexity" evidence="12">
    <location>
        <begin position="780"/>
        <end position="790"/>
    </location>
</feature>
<evidence type="ECO:0000259" key="13">
    <source>
        <dbReference type="PROSITE" id="PS50109"/>
    </source>
</evidence>
<feature type="compositionally biased region" description="Low complexity" evidence="12">
    <location>
        <begin position="45"/>
        <end position="73"/>
    </location>
</feature>
<feature type="region of interest" description="Disordered" evidence="12">
    <location>
        <begin position="1296"/>
        <end position="1338"/>
    </location>
</feature>
<feature type="compositionally biased region" description="Low complexity" evidence="12">
    <location>
        <begin position="642"/>
        <end position="661"/>
    </location>
</feature>
<feature type="region of interest" description="Disordered" evidence="12">
    <location>
        <begin position="1"/>
        <end position="30"/>
    </location>
</feature>
<dbReference type="Gene3D" id="3.30.450.20">
    <property type="entry name" value="PAS domain"/>
    <property type="match status" value="2"/>
</dbReference>
<feature type="compositionally biased region" description="Polar residues" evidence="12">
    <location>
        <begin position="1164"/>
        <end position="1173"/>
    </location>
</feature>
<feature type="compositionally biased region" description="Low complexity" evidence="12">
    <location>
        <begin position="504"/>
        <end position="517"/>
    </location>
</feature>
<dbReference type="Pfam" id="PF13426">
    <property type="entry name" value="PAS_9"/>
    <property type="match status" value="2"/>
</dbReference>
<feature type="domain" description="PAS" evidence="15">
    <location>
        <begin position="807"/>
        <end position="880"/>
    </location>
</feature>
<dbReference type="CDD" id="cd00130">
    <property type="entry name" value="PAS"/>
    <property type="match status" value="1"/>
</dbReference>
<proteinExistence type="predicted"/>
<dbReference type="CDD" id="cd16922">
    <property type="entry name" value="HATPase_EvgS-ArcB-TorS-like"/>
    <property type="match status" value="1"/>
</dbReference>
<feature type="compositionally biased region" description="Polar residues" evidence="12">
    <location>
        <begin position="467"/>
        <end position="486"/>
    </location>
</feature>
<feature type="compositionally biased region" description="Low complexity" evidence="12">
    <location>
        <begin position="418"/>
        <end position="438"/>
    </location>
</feature>
<dbReference type="Proteomes" id="UP001165080">
    <property type="component" value="Unassembled WGS sequence"/>
</dbReference>
<feature type="compositionally biased region" description="Basic and acidic residues" evidence="12">
    <location>
        <begin position="620"/>
        <end position="631"/>
    </location>
</feature>
<feature type="compositionally biased region" description="Pro residues" evidence="12">
    <location>
        <begin position="1519"/>
        <end position="1533"/>
    </location>
</feature>
<dbReference type="GO" id="GO:0005524">
    <property type="term" value="F:ATP binding"/>
    <property type="evidence" value="ECO:0007669"/>
    <property type="project" value="UniProtKB-KW"/>
</dbReference>
<keyword evidence="3" id="KW-0157">Chromophore</keyword>
<evidence type="ECO:0000313" key="16">
    <source>
        <dbReference type="EMBL" id="GLC49126.1"/>
    </source>
</evidence>
<evidence type="ECO:0000313" key="17">
    <source>
        <dbReference type="Proteomes" id="UP001165080"/>
    </source>
</evidence>
<dbReference type="Pfam" id="PF00072">
    <property type="entry name" value="Response_reg"/>
    <property type="match status" value="1"/>
</dbReference>
<feature type="compositionally biased region" description="Low complexity" evidence="12">
    <location>
        <begin position="1328"/>
        <end position="1338"/>
    </location>
</feature>
<feature type="region of interest" description="Disordered" evidence="12">
    <location>
        <begin position="45"/>
        <end position="79"/>
    </location>
</feature>
<feature type="compositionally biased region" description="Low complexity" evidence="12">
    <location>
        <begin position="539"/>
        <end position="558"/>
    </location>
</feature>
<dbReference type="PANTHER" id="PTHR43047">
    <property type="entry name" value="TWO-COMPONENT HISTIDINE PROTEIN KINASE"/>
    <property type="match status" value="1"/>
</dbReference>
<sequence length="1975" mass="202041">MANTGPPCESSTQPELKLDALPRTDDDASTAAIPAALASSAAAAALPSPSETTLPAPASAAVATAGATASADAAEPDRSCGGLLGPLQVVLCSSPQPLCVVGPADQDDEDCEPPPAQGPADGGDSGSGAGGVRILEAANSGVSSRSSSSSVCSGGGGSRTCESSGASFAWAAYAVLPGAPSSVDTTSADESLLVTSLAPPPPPPPPASGDGDADCSRLAGAEVLYSNDALSQLCGYTRQQLRRGGLGMLLRPPAVAAGAGAGAAQGPAAAAAALQQQGLELVRSALASGSPSQLELACYHSSGRQLWCSVSLSPVVVDRPVGHHDERAREKSPPRAAAGCSGGDGAAAMGIWGSGGGGRDSAAEGGGGWRRHAGAELRPRGEPPAAATGCGAERCQGDGVVVHSAAGGCGDTAGRGPGSSVAVSGVWSGSSGCSTSRRSGGGGAGIGSDGMSGGAVVGGRQDGASGSIANNNSCECETGPTNSRQHQMPDGNLTGSRSFDRPTQQQHQWQGQEQQQQSGLDPYQVNRTQEPQVEELALLQQQQQQRPVPQRCEEQQQQVEEEEGPSGAGTAVGAARACVRSDSHEWARRCQHEQRERLLRLRQLQLDEQRDLELEQLGREEQEGLRREEQQQQRQPSPSLGQQEGQQQQQQQAFSRDQQRQQQQRLRQQRCFLLIFNDVTAHKLLQQQLQHCLSPAQPHPYHQQQQQLQQPQQQPPLQQQLQQQPLQQQQHGTEGRWMLSARNALANKPASPAPSPSPPLASALPAPSRASVPEPGPDRPSSSSPSSPSLSLVANLAADLAAGGCAAYRLYDCALDALREGITIADPWAPDQPIVYTNRAFLAMTGYSREEVVGRNCRFLQGPDTDPAVVAAIREAIRRRQPLKVTLLNYTKSGERFWNELRLEPVVAPAVVTHGSADGGAEGGGGGGGGGGDGSGGGRLMAIIGVQNDVTELIARKQSEAALRDAKEAAESAAEAKSQFVANMSHEIRTPLNGMIATAQLLLGSVLTPEQRELAETILESGSTLLGVLGDILDFSKIDHGSLELQQRPMCLRQATEACLDLVAAEAAKKGLSLAYLVDDLALARPLLGDPVRIRQVLANLLSNAVKFTERGEVVVRVSVEQRIASTTSTTAATTTSTTAATTTTAATAAATTSTTAANTTTSIDSSSPTQQPDATAAGEGCWAAAPPPPAAKAATATATAAPDGGGDGDTDADDGSVVHIAVSDTGIGISEESARKLFQHFRQGTETMSRRYGGTGLGLAISKRLAQLMQGDVWVESRLGVGSTFHFTLRAQWASPETSPWPISPSPSVFSTPANSSDCTPRSSTDEGNGNSSSGPAAAAAAAALGLGMESSGGASRWPSSPGSGAAAGRLSGGSGGSSRGGRELRTSPWLPDGTPIDSGEGAAVGAEVGGGSAAAAAAIVPTSPVPPAAAAAAAGASTPPHRVSGSGSSYAVAAAEVAEERSALVGRTVLIDVSHAATSTQVWNSCRQLGLAAAQANACALPPLPPPPAAAALAAAEPPPSPSPSPLPPSPDLLDAAAAAAAAASPAGPRVGTVVPSYDILVVSMDRLVPALKAGWKGRPVVALGDRGLLQPALQPLVVALGVPVRHGRLATALVKATALLRWNGSSAPKLGNAPIPSESIQTLKSWRLKRGSDWDAFNRRTSLDNSALERTNVMLRGAAAAAAGAAAGGLGGGAAAAAAAAASAFAKSGLGLGSRQRHAPIPEHAELPTLPDDPEAQSREFCFPLTPQADSPAATATAAAAAAATPSAAAPAAAATPSGAWAPAPVGATAAASPAAGSTWLSGGAGSQDSQQLQQQQLQQQQLRILIAEDNKVNQKVVLKVLQQILRGCQPPDVVENGLQVLQALQKKTYDLILMDIHMPEMDGLEASRRIQETYRPEDRPRIIALSADTVQTLHDRCREAGIEAFLVKPFRIEELARVMRCGARAPATPGPPRKPLMDPQDPAGCASPLAA</sequence>
<dbReference type="InterPro" id="IPR036097">
    <property type="entry name" value="HisK_dim/P_sf"/>
</dbReference>
<feature type="compositionally biased region" description="Gly residues" evidence="12">
    <location>
        <begin position="352"/>
        <end position="368"/>
    </location>
</feature>
<keyword evidence="4 11" id="KW-0597">Phosphoprotein</keyword>
<dbReference type="SMART" id="SM00388">
    <property type="entry name" value="HisKA"/>
    <property type="match status" value="1"/>
</dbReference>
<dbReference type="InterPro" id="IPR001789">
    <property type="entry name" value="Sig_transdc_resp-reg_receiver"/>
</dbReference>
<keyword evidence="10" id="KW-0902">Two-component regulatory system</keyword>
<evidence type="ECO:0000256" key="7">
    <source>
        <dbReference type="ARBA" id="ARBA00022741"/>
    </source>
</evidence>
<dbReference type="PROSITE" id="PS50110">
    <property type="entry name" value="RESPONSE_REGULATORY"/>
    <property type="match status" value="1"/>
</dbReference>
<feature type="region of interest" description="Disordered" evidence="12">
    <location>
        <begin position="620"/>
        <end position="661"/>
    </location>
</feature>
<gene>
    <name evidence="16" type="primary">PLESTBF000101</name>
    <name evidence="16" type="ORF">PLESTB_000185300</name>
</gene>
<feature type="compositionally biased region" description="Low complexity" evidence="12">
    <location>
        <begin position="1192"/>
        <end position="1203"/>
    </location>
</feature>
<name>A0A9W6EYI9_9CHLO</name>
<evidence type="ECO:0000256" key="8">
    <source>
        <dbReference type="ARBA" id="ARBA00022777"/>
    </source>
</evidence>
<dbReference type="SUPFAM" id="SSF55874">
    <property type="entry name" value="ATPase domain of HSP90 chaperone/DNA topoisomerase II/histidine kinase"/>
    <property type="match status" value="1"/>
</dbReference>
<keyword evidence="7" id="KW-0547">Nucleotide-binding</keyword>
<feature type="compositionally biased region" description="Gly residues" evidence="12">
    <location>
        <begin position="917"/>
        <end position="934"/>
    </location>
</feature>
<dbReference type="Pfam" id="PF00512">
    <property type="entry name" value="HisKA"/>
    <property type="match status" value="1"/>
</dbReference>
<evidence type="ECO:0000256" key="1">
    <source>
        <dbReference type="ARBA" id="ARBA00000085"/>
    </source>
</evidence>
<feature type="modified residue" description="4-aspartylphosphate" evidence="11">
    <location>
        <position position="1879"/>
    </location>
</feature>
<dbReference type="GO" id="GO:0009881">
    <property type="term" value="F:photoreceptor activity"/>
    <property type="evidence" value="ECO:0007669"/>
    <property type="project" value="UniProtKB-KW"/>
</dbReference>
<feature type="region of interest" description="Disordered" evidence="12">
    <location>
        <begin position="1126"/>
        <end position="1216"/>
    </location>
</feature>
<evidence type="ECO:0000256" key="3">
    <source>
        <dbReference type="ARBA" id="ARBA00022543"/>
    </source>
</evidence>
<feature type="compositionally biased region" description="Pro residues" evidence="12">
    <location>
        <begin position="198"/>
        <end position="207"/>
    </location>
</feature>
<feature type="compositionally biased region" description="Basic and acidic residues" evidence="12">
    <location>
        <begin position="16"/>
        <end position="26"/>
    </location>
</feature>
<reference evidence="16 17" key="1">
    <citation type="journal article" date="2023" name="Commun. Biol.">
        <title>Reorganization of the ancestral sex-determining regions during the evolution of trioecy in Pleodorina starrii.</title>
        <authorList>
            <person name="Takahashi K."/>
            <person name="Suzuki S."/>
            <person name="Kawai-Toyooka H."/>
            <person name="Yamamoto K."/>
            <person name="Hamaji T."/>
            <person name="Ootsuki R."/>
            <person name="Yamaguchi H."/>
            <person name="Kawachi M."/>
            <person name="Higashiyama T."/>
            <person name="Nozaki H."/>
        </authorList>
    </citation>
    <scope>NUCLEOTIDE SEQUENCE [LARGE SCALE GENOMIC DNA]</scope>
    <source>
        <strain evidence="16 17">NIES-4479</strain>
    </source>
</reference>
<dbReference type="GO" id="GO:0005886">
    <property type="term" value="C:plasma membrane"/>
    <property type="evidence" value="ECO:0007669"/>
    <property type="project" value="TreeGrafter"/>
</dbReference>